<keyword evidence="3" id="KW-0808">Transferase</keyword>
<reference evidence="3 4" key="1">
    <citation type="submission" date="2016-10" db="EMBL/GenBank/DDBJ databases">
        <authorList>
            <person name="de Groot N.N."/>
        </authorList>
    </citation>
    <scope>NUCLEOTIDE SEQUENCE [LARGE SCALE GENOMIC DNA]</scope>
    <source>
        <strain evidence="3 4">DSM 21800</strain>
    </source>
</reference>
<dbReference type="Proteomes" id="UP000199103">
    <property type="component" value="Chromosome I"/>
</dbReference>
<proteinExistence type="inferred from homology"/>
<dbReference type="EMBL" id="LT629772">
    <property type="protein sequence ID" value="SDT23794.1"/>
    <property type="molecule type" value="Genomic_DNA"/>
</dbReference>
<dbReference type="InterPro" id="IPR029044">
    <property type="entry name" value="Nucleotide-diphossugar_trans"/>
</dbReference>
<dbReference type="CDD" id="cd04179">
    <property type="entry name" value="DPM_DPG-synthase_like"/>
    <property type="match status" value="1"/>
</dbReference>
<dbReference type="PANTHER" id="PTHR48090">
    <property type="entry name" value="UNDECAPRENYL-PHOSPHATE 4-DEOXY-4-FORMAMIDO-L-ARABINOSE TRANSFERASE-RELATED"/>
    <property type="match status" value="1"/>
</dbReference>
<dbReference type="SUPFAM" id="SSF53448">
    <property type="entry name" value="Nucleotide-diphospho-sugar transferases"/>
    <property type="match status" value="1"/>
</dbReference>
<comment type="similarity">
    <text evidence="1">Belongs to the glycosyltransferase 2 family.</text>
</comment>
<dbReference type="InterPro" id="IPR001173">
    <property type="entry name" value="Glyco_trans_2-like"/>
</dbReference>
<dbReference type="Gene3D" id="3.90.550.10">
    <property type="entry name" value="Spore Coat Polysaccharide Biosynthesis Protein SpsA, Chain A"/>
    <property type="match status" value="1"/>
</dbReference>
<protein>
    <submittedName>
        <fullName evidence="3">Glycosyl transferase family 2</fullName>
    </submittedName>
</protein>
<accession>A0A1H1YQT4</accession>
<dbReference type="GO" id="GO:0016740">
    <property type="term" value="F:transferase activity"/>
    <property type="evidence" value="ECO:0007669"/>
    <property type="project" value="UniProtKB-KW"/>
</dbReference>
<evidence type="ECO:0000313" key="4">
    <source>
        <dbReference type="Proteomes" id="UP000199103"/>
    </source>
</evidence>
<sequence>MTMTTASDPVQVILPCLNEAAALPAVLARLPAGYHALVVDNGSTDGSATVARDHGAAVVSCGQRGYGAACHAGLEAATAPLVAVMDADGTLDAAELPRLTAPVLADDADLVIGAREPTDASAWPWRLRWANRRLAGQLRRRTGVPLVDLGPMRVARRDALLTLGLRDRRSGYPAETVINAAAAGWRIEQVPVGYAPRIGRSKVSGTPLGALRAVIDMSGAIRR</sequence>
<feature type="domain" description="Glycosyltransferase 2-like" evidence="2">
    <location>
        <begin position="12"/>
        <end position="160"/>
    </location>
</feature>
<evidence type="ECO:0000313" key="3">
    <source>
        <dbReference type="EMBL" id="SDT23794.1"/>
    </source>
</evidence>
<keyword evidence="4" id="KW-1185">Reference proteome</keyword>
<dbReference type="STRING" id="630515.SAMN04489812_4726"/>
<organism evidence="3 4">
    <name type="scientific">Microlunatus soli</name>
    <dbReference type="NCBI Taxonomy" id="630515"/>
    <lineage>
        <taxon>Bacteria</taxon>
        <taxon>Bacillati</taxon>
        <taxon>Actinomycetota</taxon>
        <taxon>Actinomycetes</taxon>
        <taxon>Propionibacteriales</taxon>
        <taxon>Propionibacteriaceae</taxon>
        <taxon>Microlunatus</taxon>
    </lineage>
</organism>
<name>A0A1H1YQT4_9ACTN</name>
<dbReference type="PANTHER" id="PTHR48090:SF7">
    <property type="entry name" value="RFBJ PROTEIN"/>
    <property type="match status" value="1"/>
</dbReference>
<dbReference type="Pfam" id="PF00535">
    <property type="entry name" value="Glycos_transf_2"/>
    <property type="match status" value="1"/>
</dbReference>
<evidence type="ECO:0000259" key="2">
    <source>
        <dbReference type="Pfam" id="PF00535"/>
    </source>
</evidence>
<dbReference type="AlphaFoldDB" id="A0A1H1YQT4"/>
<dbReference type="InterPro" id="IPR050256">
    <property type="entry name" value="Glycosyltransferase_2"/>
</dbReference>
<evidence type="ECO:0000256" key="1">
    <source>
        <dbReference type="ARBA" id="ARBA00006739"/>
    </source>
</evidence>
<gene>
    <name evidence="3" type="ORF">SAMN04489812_4726</name>
</gene>